<evidence type="ECO:0000313" key="2">
    <source>
        <dbReference type="Proteomes" id="UP000315439"/>
    </source>
</evidence>
<evidence type="ECO:0000313" key="1">
    <source>
        <dbReference type="EMBL" id="TQV87051.1"/>
    </source>
</evidence>
<organism evidence="1 2">
    <name type="scientific">Aliikangiella coralliicola</name>
    <dbReference type="NCBI Taxonomy" id="2592383"/>
    <lineage>
        <taxon>Bacteria</taxon>
        <taxon>Pseudomonadati</taxon>
        <taxon>Pseudomonadota</taxon>
        <taxon>Gammaproteobacteria</taxon>
        <taxon>Oceanospirillales</taxon>
        <taxon>Pleioneaceae</taxon>
        <taxon>Aliikangiella</taxon>
    </lineage>
</organism>
<reference evidence="1 2" key="1">
    <citation type="submission" date="2019-07" db="EMBL/GenBank/DDBJ databases">
        <title>Draft genome for Aliikangiella sp. M105.</title>
        <authorList>
            <person name="Wang G."/>
        </authorList>
    </citation>
    <scope>NUCLEOTIDE SEQUENCE [LARGE SCALE GENOMIC DNA]</scope>
    <source>
        <strain evidence="1 2">M105</strain>
    </source>
</reference>
<dbReference type="Proteomes" id="UP000315439">
    <property type="component" value="Unassembled WGS sequence"/>
</dbReference>
<name>A0A545UC49_9GAMM</name>
<dbReference type="EMBL" id="VIKS01000009">
    <property type="protein sequence ID" value="TQV87051.1"/>
    <property type="molecule type" value="Genomic_DNA"/>
</dbReference>
<proteinExistence type="predicted"/>
<sequence>MKKTMLVLFTSCFAYGISAETNTEVKAETKSNISRCFDAETSIDFRSLGNDDYQAVIQHKGVNQKVKANLVTQDKMLSFFKSEDKSKSALKVMREKKNHYKIEFKVNNQSISKSLICEQYKDKQD</sequence>
<dbReference type="RefSeq" id="WP_142932013.1">
    <property type="nucleotide sequence ID" value="NZ_ML660165.1"/>
</dbReference>
<gene>
    <name evidence="1" type="ORF">FLL46_14695</name>
</gene>
<comment type="caution">
    <text evidence="1">The sequence shown here is derived from an EMBL/GenBank/DDBJ whole genome shotgun (WGS) entry which is preliminary data.</text>
</comment>
<dbReference type="AlphaFoldDB" id="A0A545UC49"/>
<keyword evidence="2" id="KW-1185">Reference proteome</keyword>
<protein>
    <submittedName>
        <fullName evidence="1">Uncharacterized protein</fullName>
    </submittedName>
</protein>
<accession>A0A545UC49</accession>